<evidence type="ECO:0000256" key="6">
    <source>
        <dbReference type="RuleBase" id="RU362067"/>
    </source>
</evidence>
<evidence type="ECO:0000259" key="7">
    <source>
        <dbReference type="Pfam" id="PF01593"/>
    </source>
</evidence>
<evidence type="ECO:0000313" key="8">
    <source>
        <dbReference type="EMBL" id="KAH7376944.1"/>
    </source>
</evidence>
<evidence type="ECO:0000256" key="2">
    <source>
        <dbReference type="ARBA" id="ARBA00005995"/>
    </source>
</evidence>
<dbReference type="PANTHER" id="PTHR43563">
    <property type="entry name" value="AMINE OXIDASE"/>
    <property type="match status" value="1"/>
</dbReference>
<dbReference type="InterPro" id="IPR050703">
    <property type="entry name" value="Flavin_MAO"/>
</dbReference>
<organism evidence="8 9">
    <name type="scientific">Plectosphaerella cucumerina</name>
    <dbReference type="NCBI Taxonomy" id="40658"/>
    <lineage>
        <taxon>Eukaryota</taxon>
        <taxon>Fungi</taxon>
        <taxon>Dikarya</taxon>
        <taxon>Ascomycota</taxon>
        <taxon>Pezizomycotina</taxon>
        <taxon>Sordariomycetes</taxon>
        <taxon>Hypocreomycetidae</taxon>
        <taxon>Glomerellales</taxon>
        <taxon>Plectosphaerellaceae</taxon>
        <taxon>Plectosphaerella</taxon>
    </lineage>
</organism>
<comment type="caution">
    <text evidence="8">The sequence shown here is derived from an EMBL/GenBank/DDBJ whole genome shotgun (WGS) entry which is preliminary data.</text>
</comment>
<dbReference type="SUPFAM" id="SSF54373">
    <property type="entry name" value="FAD-linked reductases, C-terminal domain"/>
    <property type="match status" value="1"/>
</dbReference>
<feature type="binding site" evidence="5">
    <location>
        <position position="12"/>
    </location>
    <ligand>
        <name>FAD</name>
        <dbReference type="ChEBI" id="CHEBI:57692"/>
    </ligand>
</feature>
<dbReference type="EMBL" id="JAGPXD010000001">
    <property type="protein sequence ID" value="KAH7376944.1"/>
    <property type="molecule type" value="Genomic_DNA"/>
</dbReference>
<reference evidence="8" key="1">
    <citation type="journal article" date="2021" name="Nat. Commun.">
        <title>Genetic determinants of endophytism in the Arabidopsis root mycobiome.</title>
        <authorList>
            <person name="Mesny F."/>
            <person name="Miyauchi S."/>
            <person name="Thiergart T."/>
            <person name="Pickel B."/>
            <person name="Atanasova L."/>
            <person name="Karlsson M."/>
            <person name="Huettel B."/>
            <person name="Barry K.W."/>
            <person name="Haridas S."/>
            <person name="Chen C."/>
            <person name="Bauer D."/>
            <person name="Andreopoulos W."/>
            <person name="Pangilinan J."/>
            <person name="LaButti K."/>
            <person name="Riley R."/>
            <person name="Lipzen A."/>
            <person name="Clum A."/>
            <person name="Drula E."/>
            <person name="Henrissat B."/>
            <person name="Kohler A."/>
            <person name="Grigoriev I.V."/>
            <person name="Martin F.M."/>
            <person name="Hacquard S."/>
        </authorList>
    </citation>
    <scope>NUCLEOTIDE SEQUENCE</scope>
    <source>
        <strain evidence="8">MPI-CAGE-AT-0016</strain>
    </source>
</reference>
<dbReference type="EC" id="1.4.3.-" evidence="6"/>
<evidence type="ECO:0000256" key="4">
    <source>
        <dbReference type="ARBA" id="ARBA00048448"/>
    </source>
</evidence>
<dbReference type="Gene3D" id="3.50.50.60">
    <property type="entry name" value="FAD/NAD(P)-binding domain"/>
    <property type="match status" value="1"/>
</dbReference>
<feature type="binding site" evidence="5">
    <location>
        <begin position="31"/>
        <end position="32"/>
    </location>
    <ligand>
        <name>FAD</name>
        <dbReference type="ChEBI" id="CHEBI:57692"/>
    </ligand>
</feature>
<comment type="cofactor">
    <cofactor evidence="1 6">
        <name>FAD</name>
        <dbReference type="ChEBI" id="CHEBI:57692"/>
    </cofactor>
</comment>
<dbReference type="InterPro" id="IPR002937">
    <property type="entry name" value="Amino_oxidase"/>
</dbReference>
<dbReference type="PANTHER" id="PTHR43563:SF14">
    <property type="entry name" value="AMINE OXIDASE"/>
    <property type="match status" value="1"/>
</dbReference>
<dbReference type="AlphaFoldDB" id="A0A8K0TR21"/>
<sequence length="462" mass="50916">MLDVVVIGAGFSGLQAAYSAQKAGLSVAVVEARDRVGGKSHSIPLASGPGNADLGAAWVNQHLQPRVWSFIERLGLAGNIVKQRLGETAVLVTADNQRIEFPYGVTPEFSQEEKDNLVKIRDHIQAESLKPEAPGRKDDGVSLDQYVRDLGAGPKTIAMINLWTRVMHGLESTEESAAFFIDYCRTNHGLLAIRADDETGGNYMRLTSGTQSIAKGLADLVGYKHIHLSSPVLSIEDKKTHVVVTTRNSRTFKAKKLILSIPSTMYRELQFSPPLSPRLEKITSHTKLGHYNKALVFYDRPWWREGGFNGFMMSFKGPVCVARDTSVDKDGVYGLTCFLNGAPGEAWAKTSPSERRRVTVQQLAEMFRGGEEAFSPKEFVDQIWKHEEFSRGALVPVPAIGHYTEFADVYGKPVGNLHFAGTEYSRHWKGYIEGALSAGEVAAEEVVDLLRSRKTSGIRSHL</sequence>
<gene>
    <name evidence="8" type="ORF">B0T11DRAFT_251250</name>
</gene>
<proteinExistence type="inferred from homology"/>
<dbReference type="Gene3D" id="3.90.660.10">
    <property type="match status" value="1"/>
</dbReference>
<dbReference type="Proteomes" id="UP000813385">
    <property type="component" value="Unassembled WGS sequence"/>
</dbReference>
<keyword evidence="6" id="KW-0285">Flavoprotein</keyword>
<protein>
    <recommendedName>
        <fullName evidence="6">Amine oxidase</fullName>
        <ecNumber evidence="6">1.4.3.-</ecNumber>
    </recommendedName>
</protein>
<dbReference type="Gene3D" id="1.10.405.10">
    <property type="entry name" value="Guanine Nucleotide Dissociation Inhibitor, domain 1"/>
    <property type="match status" value="1"/>
</dbReference>
<comment type="similarity">
    <text evidence="2 6">Belongs to the flavin monoamine oxidase family.</text>
</comment>
<accession>A0A8K0TR21</accession>
<evidence type="ECO:0000256" key="3">
    <source>
        <dbReference type="ARBA" id="ARBA00023002"/>
    </source>
</evidence>
<evidence type="ECO:0000256" key="5">
    <source>
        <dbReference type="PIRSR" id="PIRSR601613-1"/>
    </source>
</evidence>
<keyword evidence="9" id="KW-1185">Reference proteome</keyword>
<dbReference type="GO" id="GO:0097621">
    <property type="term" value="F:monoamine oxidase activity"/>
    <property type="evidence" value="ECO:0007669"/>
    <property type="project" value="UniProtKB-EC"/>
</dbReference>
<feature type="binding site" evidence="5">
    <location>
        <position position="338"/>
    </location>
    <ligand>
        <name>substrate</name>
    </ligand>
</feature>
<dbReference type="PRINTS" id="PR00757">
    <property type="entry name" value="AMINEOXDASEF"/>
</dbReference>
<evidence type="ECO:0000313" key="9">
    <source>
        <dbReference type="Proteomes" id="UP000813385"/>
    </source>
</evidence>
<feature type="binding site" evidence="5">
    <location>
        <position position="423"/>
    </location>
    <ligand>
        <name>FAD</name>
        <dbReference type="ChEBI" id="CHEBI:57692"/>
    </ligand>
</feature>
<dbReference type="InterPro" id="IPR001613">
    <property type="entry name" value="Flavin_amine_oxidase"/>
</dbReference>
<dbReference type="InterPro" id="IPR036188">
    <property type="entry name" value="FAD/NAD-bd_sf"/>
</dbReference>
<feature type="binding site" evidence="5">
    <location>
        <position position="232"/>
    </location>
    <ligand>
        <name>FAD</name>
        <dbReference type="ChEBI" id="CHEBI:57692"/>
    </ligand>
</feature>
<keyword evidence="3 6" id="KW-0560">Oxidoreductase</keyword>
<dbReference type="OrthoDB" id="5046242at2759"/>
<dbReference type="Pfam" id="PF01593">
    <property type="entry name" value="Amino_oxidase"/>
    <property type="match status" value="1"/>
</dbReference>
<name>A0A8K0TR21_9PEZI</name>
<keyword evidence="6" id="KW-0274">FAD</keyword>
<feature type="domain" description="Amine oxidase" evidence="7">
    <location>
        <begin position="11"/>
        <end position="446"/>
    </location>
</feature>
<comment type="catalytic activity">
    <reaction evidence="4">
        <text>a secondary aliphatic amine + O2 + H2O = a primary amine + an aldehyde + H2O2</text>
        <dbReference type="Rhea" id="RHEA:26414"/>
        <dbReference type="ChEBI" id="CHEBI:15377"/>
        <dbReference type="ChEBI" id="CHEBI:15379"/>
        <dbReference type="ChEBI" id="CHEBI:16240"/>
        <dbReference type="ChEBI" id="CHEBI:17478"/>
        <dbReference type="ChEBI" id="CHEBI:58855"/>
        <dbReference type="ChEBI" id="CHEBI:65296"/>
        <dbReference type="EC" id="1.4.3.4"/>
    </reaction>
</comment>
<dbReference type="SUPFAM" id="SSF51905">
    <property type="entry name" value="FAD/NAD(P)-binding domain"/>
    <property type="match status" value="1"/>
</dbReference>
<evidence type="ECO:0000256" key="1">
    <source>
        <dbReference type="ARBA" id="ARBA00001974"/>
    </source>
</evidence>